<keyword evidence="2" id="KW-1185">Reference proteome</keyword>
<comment type="caution">
    <text evidence="1">The sequence shown here is derived from an EMBL/GenBank/DDBJ whole genome shotgun (WGS) entry which is preliminary data.</text>
</comment>
<reference evidence="1 2" key="1">
    <citation type="submission" date="2024-08" db="EMBL/GenBank/DDBJ databases">
        <title>Clostridium lapicellarii sp. nov., and Clostridium renhuaiense sp. nov., two species isolated from the mud in a fermentation cellar used for producing sauce-flavour Chinese liquors.</title>
        <authorList>
            <person name="Yang F."/>
            <person name="Wang H."/>
            <person name="Chen L.Q."/>
            <person name="Zhou N."/>
            <person name="Lu J.J."/>
            <person name="Pu X.X."/>
            <person name="Wan B."/>
            <person name="Wang L."/>
            <person name="Liu S.J."/>
        </authorList>
    </citation>
    <scope>NUCLEOTIDE SEQUENCE [LARGE SCALE GENOMIC DNA]</scope>
    <source>
        <strain evidence="1 2">MT-5</strain>
    </source>
</reference>
<evidence type="ECO:0000313" key="1">
    <source>
        <dbReference type="EMBL" id="MEY8001701.1"/>
    </source>
</evidence>
<dbReference type="EMBL" id="JBGEWD010000023">
    <property type="protein sequence ID" value="MEY8001701.1"/>
    <property type="molecule type" value="Genomic_DNA"/>
</dbReference>
<proteinExistence type="predicted"/>
<evidence type="ECO:0000313" key="2">
    <source>
        <dbReference type="Proteomes" id="UP001564657"/>
    </source>
</evidence>
<organism evidence="1 2">
    <name type="scientific">Clostridium moutaii</name>
    <dbReference type="NCBI Taxonomy" id="3240932"/>
    <lineage>
        <taxon>Bacteria</taxon>
        <taxon>Bacillati</taxon>
        <taxon>Bacillota</taxon>
        <taxon>Clostridia</taxon>
        <taxon>Eubacteriales</taxon>
        <taxon>Clostridiaceae</taxon>
        <taxon>Clostridium</taxon>
    </lineage>
</organism>
<gene>
    <name evidence="1" type="ORF">AB8U03_16140</name>
</gene>
<dbReference type="Proteomes" id="UP001564657">
    <property type="component" value="Unassembled WGS sequence"/>
</dbReference>
<sequence>MSGRPGTTRYDTNKLYLEDIAQKWGLVPTNPNVDLSKFDTGGENTKTGLQWLDGTPGKPEYVLNSEDTAKMYKAVDLIKDIDLDGITNRFNNIASSNLLDNIIIPKTPEVASNINNKSQPTQVVHQYHIDKLEFPSVIDGQDIVNALTSLDGTVKQYTSSYKYGNEI</sequence>
<dbReference type="RefSeq" id="WP_369705593.1">
    <property type="nucleotide sequence ID" value="NZ_JBGEWD010000023.1"/>
</dbReference>
<protein>
    <submittedName>
        <fullName evidence="1">Uncharacterized protein</fullName>
    </submittedName>
</protein>
<name>A0ABV4BSD8_9CLOT</name>
<accession>A0ABV4BSD8</accession>